<evidence type="ECO:0000256" key="4">
    <source>
        <dbReference type="ARBA" id="ARBA00023157"/>
    </source>
</evidence>
<dbReference type="PANTHER" id="PTHR13887">
    <property type="entry name" value="GLUTATHIONE S-TRANSFERASE KAPPA"/>
    <property type="match status" value="1"/>
</dbReference>
<reference evidence="8 9" key="1">
    <citation type="journal article" date="2019" name="Int. J. Syst. Evol. Microbiol.">
        <title>The Global Catalogue of Microorganisms (GCM) 10K type strain sequencing project: providing services to taxonomists for standard genome sequencing and annotation.</title>
        <authorList>
            <consortium name="The Broad Institute Genomics Platform"/>
            <consortium name="The Broad Institute Genome Sequencing Center for Infectious Disease"/>
            <person name="Wu L."/>
            <person name="Ma J."/>
        </authorList>
    </citation>
    <scope>NUCLEOTIDE SEQUENCE [LARGE SCALE GENOMIC DNA]</scope>
    <source>
        <strain evidence="8 9">JCM 3380</strain>
    </source>
</reference>
<keyword evidence="6" id="KW-0812">Transmembrane</keyword>
<keyword evidence="3" id="KW-0560">Oxidoreductase</keyword>
<evidence type="ECO:0000256" key="3">
    <source>
        <dbReference type="ARBA" id="ARBA00023002"/>
    </source>
</evidence>
<name>A0ABN0UDF7_9PSEU</name>
<comment type="similarity">
    <text evidence="1">Belongs to the thioredoxin family. DsbA subfamily.</text>
</comment>
<organism evidence="8 9">
    <name type="scientific">Saccharothrix mutabilis subsp. mutabilis</name>
    <dbReference type="NCBI Taxonomy" id="66855"/>
    <lineage>
        <taxon>Bacteria</taxon>
        <taxon>Bacillati</taxon>
        <taxon>Actinomycetota</taxon>
        <taxon>Actinomycetes</taxon>
        <taxon>Pseudonocardiales</taxon>
        <taxon>Pseudonocardiaceae</taxon>
        <taxon>Saccharothrix</taxon>
    </lineage>
</organism>
<dbReference type="InterPro" id="IPR012336">
    <property type="entry name" value="Thioredoxin-like_fold"/>
</dbReference>
<dbReference type="Proteomes" id="UP001500416">
    <property type="component" value="Unassembled WGS sequence"/>
</dbReference>
<keyword evidence="5" id="KW-0676">Redox-active center</keyword>
<keyword evidence="9" id="KW-1185">Reference proteome</keyword>
<dbReference type="PANTHER" id="PTHR13887:SF14">
    <property type="entry name" value="DISULFIDE BOND FORMATION PROTEIN D"/>
    <property type="match status" value="1"/>
</dbReference>
<evidence type="ECO:0000313" key="9">
    <source>
        <dbReference type="Proteomes" id="UP001500416"/>
    </source>
</evidence>
<evidence type="ECO:0000256" key="6">
    <source>
        <dbReference type="SAM" id="Phobius"/>
    </source>
</evidence>
<comment type="caution">
    <text evidence="8">The sequence shown here is derived from an EMBL/GenBank/DDBJ whole genome shotgun (WGS) entry which is preliminary data.</text>
</comment>
<keyword evidence="2" id="KW-0732">Signal</keyword>
<evidence type="ECO:0000313" key="8">
    <source>
        <dbReference type="EMBL" id="GAA0246951.1"/>
    </source>
</evidence>
<protein>
    <recommendedName>
        <fullName evidence="7">Thioredoxin domain-containing protein</fullName>
    </recommendedName>
</protein>
<keyword evidence="6" id="KW-0472">Membrane</keyword>
<evidence type="ECO:0000259" key="7">
    <source>
        <dbReference type="PROSITE" id="PS51352"/>
    </source>
</evidence>
<keyword evidence="4" id="KW-1015">Disulfide bond</keyword>
<dbReference type="Gene3D" id="3.40.30.10">
    <property type="entry name" value="Glutaredoxin"/>
    <property type="match status" value="1"/>
</dbReference>
<dbReference type="Pfam" id="PF13462">
    <property type="entry name" value="Thioredoxin_4"/>
    <property type="match status" value="1"/>
</dbReference>
<sequence>MTARRGPSLNLILTAVVVVVAAAVIGGIVLANRSSGAGGGGGGVPDERLVPANAHTLSTVEGGKVTLVEFLDYQCPACASYYANVTKKLEQDYQGRITIVTRNYPLQMHPLALPSAKAAEAAAKQGKYKEMYHALYDGFQDWAVSGKTTSSDTAAATARFEEYAKSLGLDVEKFRADMASADVQAVIDRDLADGQALGVSSTPTFFLNGERFTPTAKTYPDLDRELRAKIDAALGG</sequence>
<proteinExistence type="inferred from homology"/>
<accession>A0ABN0UDF7</accession>
<dbReference type="SUPFAM" id="SSF52833">
    <property type="entry name" value="Thioredoxin-like"/>
    <property type="match status" value="1"/>
</dbReference>
<dbReference type="EMBL" id="BAAABU010000014">
    <property type="protein sequence ID" value="GAA0246951.1"/>
    <property type="molecule type" value="Genomic_DNA"/>
</dbReference>
<evidence type="ECO:0000256" key="5">
    <source>
        <dbReference type="ARBA" id="ARBA00023284"/>
    </source>
</evidence>
<dbReference type="PROSITE" id="PS51352">
    <property type="entry name" value="THIOREDOXIN_2"/>
    <property type="match status" value="1"/>
</dbReference>
<keyword evidence="6" id="KW-1133">Transmembrane helix</keyword>
<gene>
    <name evidence="8" type="ORF">GCM10010492_53200</name>
</gene>
<feature type="domain" description="Thioredoxin" evidence="7">
    <location>
        <begin position="38"/>
        <end position="235"/>
    </location>
</feature>
<dbReference type="InterPro" id="IPR013766">
    <property type="entry name" value="Thioredoxin_domain"/>
</dbReference>
<feature type="transmembrane region" description="Helical" evidence="6">
    <location>
        <begin position="12"/>
        <end position="31"/>
    </location>
</feature>
<dbReference type="InterPro" id="IPR036249">
    <property type="entry name" value="Thioredoxin-like_sf"/>
</dbReference>
<evidence type="ECO:0000256" key="1">
    <source>
        <dbReference type="ARBA" id="ARBA00005791"/>
    </source>
</evidence>
<evidence type="ECO:0000256" key="2">
    <source>
        <dbReference type="ARBA" id="ARBA00022729"/>
    </source>
</evidence>